<feature type="domain" description="Phosphoribosyltransferase" evidence="1">
    <location>
        <begin position="212"/>
        <end position="268"/>
    </location>
</feature>
<dbReference type="CDD" id="cd06223">
    <property type="entry name" value="PRTases_typeI"/>
    <property type="match status" value="1"/>
</dbReference>
<dbReference type="RefSeq" id="WP_075967700.1">
    <property type="nucleotide sequence ID" value="NZ_BQNZ01000003.1"/>
</dbReference>
<comment type="caution">
    <text evidence="2">The sequence shown here is derived from an EMBL/GenBank/DDBJ whole genome shotgun (WGS) entry which is preliminary data.</text>
</comment>
<evidence type="ECO:0000313" key="2">
    <source>
        <dbReference type="EMBL" id="GKH73210.1"/>
    </source>
</evidence>
<protein>
    <recommendedName>
        <fullName evidence="1">Phosphoribosyltransferase domain-containing protein</fullName>
    </recommendedName>
</protein>
<gene>
    <name evidence="2" type="ORF">CE91St3_30730</name>
</gene>
<dbReference type="EMBL" id="BQNZ01000003">
    <property type="protein sequence ID" value="GKH73210.1"/>
    <property type="molecule type" value="Genomic_DNA"/>
</dbReference>
<reference evidence="2" key="1">
    <citation type="submission" date="2022-01" db="EMBL/GenBank/DDBJ databases">
        <title>Novel bile acid biosynthetic pathways are enriched in the microbiome of centenarians.</title>
        <authorList>
            <person name="Sato Y."/>
            <person name="Atarashi K."/>
            <person name="Plichta R.D."/>
            <person name="Arai Y."/>
            <person name="Sasajima S."/>
            <person name="Kearney M.S."/>
            <person name="Suda W."/>
            <person name="Takeshita K."/>
            <person name="Sasaki T."/>
            <person name="Okamoto S."/>
            <person name="Skelly N.A."/>
            <person name="Okamura Y."/>
            <person name="Vlamakis H."/>
            <person name="Li Y."/>
            <person name="Tanoue T."/>
            <person name="Takei H."/>
            <person name="Nittono H."/>
            <person name="Narushima S."/>
            <person name="Irie J."/>
            <person name="Itoh H."/>
            <person name="Moriya K."/>
            <person name="Sugiura Y."/>
            <person name="Suematsu M."/>
            <person name="Moritoki N."/>
            <person name="Shibata S."/>
            <person name="Littman R.D."/>
            <person name="Fischbach A.M."/>
            <person name="Uwamino Y."/>
            <person name="Inoue T."/>
            <person name="Honda A."/>
            <person name="Hattori M."/>
            <person name="Murai T."/>
            <person name="Xavier J.R."/>
            <person name="Hirose N."/>
            <person name="Honda K."/>
        </authorList>
    </citation>
    <scope>NUCLEOTIDE SEQUENCE</scope>
    <source>
        <strain evidence="2">CE91-St3</strain>
    </source>
</reference>
<evidence type="ECO:0000259" key="1">
    <source>
        <dbReference type="Pfam" id="PF00156"/>
    </source>
</evidence>
<organism evidence="2 3">
    <name type="scientific">Parabacteroides merdae</name>
    <dbReference type="NCBI Taxonomy" id="46503"/>
    <lineage>
        <taxon>Bacteria</taxon>
        <taxon>Pseudomonadati</taxon>
        <taxon>Bacteroidota</taxon>
        <taxon>Bacteroidia</taxon>
        <taxon>Bacteroidales</taxon>
        <taxon>Tannerellaceae</taxon>
        <taxon>Parabacteroides</taxon>
    </lineage>
</organism>
<name>A0AA37KDA8_9BACT</name>
<dbReference type="InterPro" id="IPR029057">
    <property type="entry name" value="PRTase-like"/>
</dbReference>
<proteinExistence type="predicted"/>
<evidence type="ECO:0000313" key="3">
    <source>
        <dbReference type="Proteomes" id="UP001055114"/>
    </source>
</evidence>
<dbReference type="Gene3D" id="3.40.50.2020">
    <property type="match status" value="1"/>
</dbReference>
<sequence length="274" mass="31409">MWIVAITGFCFGIAFAGVVYRLRMWNNAGKELRARKALEKAVRWIFERRTLKNESLDALLLESVACGCHLDDLLERRIALFTTECCYPPGKPFHLFGITMAYLYPYLPKDRQLLEEDRMIGEKLYNFKRGEYVPGLENEICALFERLGLEKGGYTLLCMPASNWERTEIRYRRLSSDLSTRMNWTDGFGTLIPVSREPVHLTGRRRPMGTEDFMLDKRMLKGKKIVLLDDLLTTGMTVLSVASLLRDAGLTPVAAVFVGRTIEKAVRWQDLAAR</sequence>
<dbReference type="InterPro" id="IPR000836">
    <property type="entry name" value="PRTase_dom"/>
</dbReference>
<accession>A0AA37KDA8</accession>
<dbReference type="Pfam" id="PF00156">
    <property type="entry name" value="Pribosyltran"/>
    <property type="match status" value="1"/>
</dbReference>
<dbReference type="Proteomes" id="UP001055114">
    <property type="component" value="Unassembled WGS sequence"/>
</dbReference>
<dbReference type="SUPFAM" id="SSF53271">
    <property type="entry name" value="PRTase-like"/>
    <property type="match status" value="1"/>
</dbReference>
<dbReference type="AlphaFoldDB" id="A0AA37KDA8"/>